<dbReference type="CDD" id="cd16936">
    <property type="entry name" value="HATPase_RsbW-like"/>
    <property type="match status" value="1"/>
</dbReference>
<dbReference type="InterPro" id="IPR036890">
    <property type="entry name" value="HATPase_C_sf"/>
</dbReference>
<accession>A0A1I5DIQ5</accession>
<organism evidence="3 4">
    <name type="scientific">Actinomadura madurae</name>
    <dbReference type="NCBI Taxonomy" id="1993"/>
    <lineage>
        <taxon>Bacteria</taxon>
        <taxon>Bacillati</taxon>
        <taxon>Actinomycetota</taxon>
        <taxon>Actinomycetes</taxon>
        <taxon>Streptosporangiales</taxon>
        <taxon>Thermomonosporaceae</taxon>
        <taxon>Actinomadura</taxon>
    </lineage>
</organism>
<dbReference type="PANTHER" id="PTHR35526:SF3">
    <property type="entry name" value="ANTI-SIGMA-F FACTOR RSBW"/>
    <property type="match status" value="1"/>
</dbReference>
<proteinExistence type="predicted"/>
<evidence type="ECO:0000313" key="3">
    <source>
        <dbReference type="EMBL" id="SFN99050.1"/>
    </source>
</evidence>
<dbReference type="InterPro" id="IPR050267">
    <property type="entry name" value="Anti-sigma-factor_SerPK"/>
</dbReference>
<dbReference type="PANTHER" id="PTHR35526">
    <property type="entry name" value="ANTI-SIGMA-F FACTOR RSBW-RELATED"/>
    <property type="match status" value="1"/>
</dbReference>
<keyword evidence="3" id="KW-0808">Transferase</keyword>
<dbReference type="STRING" id="1993.SAMN04489713_103630"/>
<dbReference type="eggNOG" id="COG3920">
    <property type="taxonomic scope" value="Bacteria"/>
</dbReference>
<dbReference type="EMBL" id="FOVH01000003">
    <property type="protein sequence ID" value="SFN99050.1"/>
    <property type="molecule type" value="Genomic_DNA"/>
</dbReference>
<keyword evidence="3" id="KW-0418">Kinase</keyword>
<sequence>MQGPAEIVVPVQAESIKVVRDWVEDVLERWGQDAYVAKVVVSELVTNVLRHTGSTTATVRVVLADKGTVVEVFDSCDVLPVAGAADLLSEGGRGLAMLGALVKEWGAQPVGGGGKAVWALLPDVAT</sequence>
<dbReference type="InParanoid" id="A0A1I5DIQ5"/>
<dbReference type="GO" id="GO:0004674">
    <property type="term" value="F:protein serine/threonine kinase activity"/>
    <property type="evidence" value="ECO:0007669"/>
    <property type="project" value="UniProtKB-KW"/>
</dbReference>
<dbReference type="Gene3D" id="3.30.565.10">
    <property type="entry name" value="Histidine kinase-like ATPase, C-terminal domain"/>
    <property type="match status" value="1"/>
</dbReference>
<dbReference type="InterPro" id="IPR003594">
    <property type="entry name" value="HATPase_dom"/>
</dbReference>
<keyword evidence="4" id="KW-1185">Reference proteome</keyword>
<reference evidence="3 4" key="1">
    <citation type="submission" date="2016-10" db="EMBL/GenBank/DDBJ databases">
        <authorList>
            <person name="de Groot N.N."/>
        </authorList>
    </citation>
    <scope>NUCLEOTIDE SEQUENCE [LARGE SCALE GENOMIC DNA]</scope>
    <source>
        <strain evidence="3 4">DSM 43067</strain>
    </source>
</reference>
<gene>
    <name evidence="3" type="ORF">SAMN04489713_103630</name>
</gene>
<feature type="domain" description="Histidine kinase/HSP90-like ATPase" evidence="2">
    <location>
        <begin position="10"/>
        <end position="118"/>
    </location>
</feature>
<dbReference type="AlphaFoldDB" id="A0A1I5DIQ5"/>
<evidence type="ECO:0000256" key="1">
    <source>
        <dbReference type="ARBA" id="ARBA00022527"/>
    </source>
</evidence>
<dbReference type="Proteomes" id="UP000183413">
    <property type="component" value="Unassembled WGS sequence"/>
</dbReference>
<dbReference type="Pfam" id="PF13581">
    <property type="entry name" value="HATPase_c_2"/>
    <property type="match status" value="1"/>
</dbReference>
<dbReference type="RefSeq" id="WP_075020922.1">
    <property type="nucleotide sequence ID" value="NZ_FOVH01000003.1"/>
</dbReference>
<protein>
    <submittedName>
        <fullName evidence="3">Anti-sigma regulatory factor (Ser/Thr protein kinase)</fullName>
    </submittedName>
</protein>
<keyword evidence="1" id="KW-0723">Serine/threonine-protein kinase</keyword>
<dbReference type="SUPFAM" id="SSF55874">
    <property type="entry name" value="ATPase domain of HSP90 chaperone/DNA topoisomerase II/histidine kinase"/>
    <property type="match status" value="1"/>
</dbReference>
<evidence type="ECO:0000259" key="2">
    <source>
        <dbReference type="Pfam" id="PF13581"/>
    </source>
</evidence>
<evidence type="ECO:0000313" key="4">
    <source>
        <dbReference type="Proteomes" id="UP000183413"/>
    </source>
</evidence>
<name>A0A1I5DIQ5_9ACTN</name>